<keyword evidence="2 5" id="KW-0812">Transmembrane</keyword>
<feature type="signal peptide" evidence="5">
    <location>
        <begin position="1"/>
        <end position="17"/>
    </location>
</feature>
<keyword evidence="3 5" id="KW-1133">Transmembrane helix</keyword>
<dbReference type="InterPro" id="IPR006201">
    <property type="entry name" value="Neur_channel"/>
</dbReference>
<reference evidence="8" key="1">
    <citation type="journal article" date="2012" name="Nature">
        <title>The oyster genome reveals stress adaptation and complexity of shell formation.</title>
        <authorList>
            <person name="Zhang G."/>
            <person name="Fang X."/>
            <person name="Guo X."/>
            <person name="Li L."/>
            <person name="Luo R."/>
            <person name="Xu F."/>
            <person name="Yang P."/>
            <person name="Zhang L."/>
            <person name="Wang X."/>
            <person name="Qi H."/>
            <person name="Xiong Z."/>
            <person name="Que H."/>
            <person name="Xie Y."/>
            <person name="Holland P.W."/>
            <person name="Paps J."/>
            <person name="Zhu Y."/>
            <person name="Wu F."/>
            <person name="Chen Y."/>
            <person name="Wang J."/>
            <person name="Peng C."/>
            <person name="Meng J."/>
            <person name="Yang L."/>
            <person name="Liu J."/>
            <person name="Wen B."/>
            <person name="Zhang N."/>
            <person name="Huang Z."/>
            <person name="Zhu Q."/>
            <person name="Feng Y."/>
            <person name="Mount A."/>
            <person name="Hedgecock D."/>
            <person name="Xu Z."/>
            <person name="Liu Y."/>
            <person name="Domazet-Loso T."/>
            <person name="Du Y."/>
            <person name="Sun X."/>
            <person name="Zhang S."/>
            <person name="Liu B."/>
            <person name="Cheng P."/>
            <person name="Jiang X."/>
            <person name="Li J."/>
            <person name="Fan D."/>
            <person name="Wang W."/>
            <person name="Fu W."/>
            <person name="Wang T."/>
            <person name="Wang B."/>
            <person name="Zhang J."/>
            <person name="Peng Z."/>
            <person name="Li Y."/>
            <person name="Li N."/>
            <person name="Wang J."/>
            <person name="Chen M."/>
            <person name="He Y."/>
            <person name="Tan F."/>
            <person name="Song X."/>
            <person name="Zheng Q."/>
            <person name="Huang R."/>
            <person name="Yang H."/>
            <person name="Du X."/>
            <person name="Chen L."/>
            <person name="Yang M."/>
            <person name="Gaffney P.M."/>
            <person name="Wang S."/>
            <person name="Luo L."/>
            <person name="She Z."/>
            <person name="Ming Y."/>
            <person name="Huang W."/>
            <person name="Zhang S."/>
            <person name="Huang B."/>
            <person name="Zhang Y."/>
            <person name="Qu T."/>
            <person name="Ni P."/>
            <person name="Miao G."/>
            <person name="Wang J."/>
            <person name="Wang Q."/>
            <person name="Steinberg C.E."/>
            <person name="Wang H."/>
            <person name="Li N."/>
            <person name="Qian L."/>
            <person name="Zhang G."/>
            <person name="Li Y."/>
            <person name="Yang H."/>
            <person name="Liu X."/>
            <person name="Wang J."/>
            <person name="Yin Y."/>
            <person name="Wang J."/>
        </authorList>
    </citation>
    <scope>NUCLEOTIDE SEQUENCE [LARGE SCALE GENOMIC DNA]</scope>
    <source>
        <strain evidence="8">05x7-T-G4-1.051#20</strain>
    </source>
</reference>
<proteinExistence type="inferred from homology"/>
<dbReference type="InterPro" id="IPR006202">
    <property type="entry name" value="Neur_chan_lig-bd"/>
</dbReference>
<feature type="chain" id="PRO_5036530375" evidence="5">
    <location>
        <begin position="18"/>
        <end position="396"/>
    </location>
</feature>
<dbReference type="InParanoid" id="K1RUD2"/>
<feature type="transmembrane region" description="Helical" evidence="5">
    <location>
        <begin position="228"/>
        <end position="253"/>
    </location>
</feature>
<feature type="transmembrane region" description="Helical" evidence="5">
    <location>
        <begin position="259"/>
        <end position="280"/>
    </location>
</feature>
<dbReference type="SUPFAM" id="SSF63712">
    <property type="entry name" value="Nicotinic receptor ligand binding domain-like"/>
    <property type="match status" value="1"/>
</dbReference>
<protein>
    <submittedName>
        <fullName evidence="8">Neuronal acetylcholine receptor subunit alpha-7</fullName>
    </submittedName>
</protein>
<dbReference type="InterPro" id="IPR018000">
    <property type="entry name" value="Neurotransmitter_ion_chnl_CS"/>
</dbReference>
<keyword evidence="5" id="KW-0813">Transport</keyword>
<name>K1RUD2_MAGGI</name>
<gene>
    <name evidence="8" type="ORF">CGI_10022622</name>
</gene>
<evidence type="ECO:0000313" key="8">
    <source>
        <dbReference type="EMBL" id="EKC38296.1"/>
    </source>
</evidence>
<dbReference type="SUPFAM" id="SSF90112">
    <property type="entry name" value="Neurotransmitter-gated ion-channel transmembrane pore"/>
    <property type="match status" value="1"/>
</dbReference>
<dbReference type="InterPro" id="IPR036719">
    <property type="entry name" value="Neuro-gated_channel_TM_sf"/>
</dbReference>
<feature type="domain" description="Neurotransmitter-gated ion-channel transmembrane" evidence="7">
    <location>
        <begin position="234"/>
        <end position="322"/>
    </location>
</feature>
<keyword evidence="5" id="KW-0732">Signal</keyword>
<dbReference type="GO" id="GO:0004888">
    <property type="term" value="F:transmembrane signaling receptor activity"/>
    <property type="evidence" value="ECO:0007669"/>
    <property type="project" value="InterPro"/>
</dbReference>
<dbReference type="PRINTS" id="PR00252">
    <property type="entry name" value="NRIONCHANNEL"/>
</dbReference>
<feature type="domain" description="Neurotransmitter-gated ion-channel ligand-binding" evidence="6">
    <location>
        <begin position="29"/>
        <end position="227"/>
    </location>
</feature>
<evidence type="ECO:0000256" key="2">
    <source>
        <dbReference type="ARBA" id="ARBA00022692"/>
    </source>
</evidence>
<dbReference type="InterPro" id="IPR038050">
    <property type="entry name" value="Neuro_actylchol_rec"/>
</dbReference>
<keyword evidence="4 5" id="KW-0472">Membrane</keyword>
<evidence type="ECO:0000256" key="1">
    <source>
        <dbReference type="ARBA" id="ARBA00004141"/>
    </source>
</evidence>
<dbReference type="GO" id="GO:0005230">
    <property type="term" value="F:extracellular ligand-gated monoatomic ion channel activity"/>
    <property type="evidence" value="ECO:0007669"/>
    <property type="project" value="InterPro"/>
</dbReference>
<feature type="transmembrane region" description="Helical" evidence="5">
    <location>
        <begin position="292"/>
        <end position="312"/>
    </location>
</feature>
<evidence type="ECO:0000256" key="4">
    <source>
        <dbReference type="ARBA" id="ARBA00023136"/>
    </source>
</evidence>
<evidence type="ECO:0000256" key="3">
    <source>
        <dbReference type="ARBA" id="ARBA00022989"/>
    </source>
</evidence>
<comment type="subcellular location">
    <subcellularLocation>
        <location evidence="1">Membrane</location>
        <topology evidence="1">Multi-pass membrane protein</topology>
    </subcellularLocation>
</comment>
<dbReference type="Gene3D" id="1.20.58.390">
    <property type="entry name" value="Neurotransmitter-gated ion-channel transmembrane domain"/>
    <property type="match status" value="1"/>
</dbReference>
<keyword evidence="5" id="KW-0407">Ion channel</keyword>
<dbReference type="PANTHER" id="PTHR18945">
    <property type="entry name" value="NEUROTRANSMITTER GATED ION CHANNEL"/>
    <property type="match status" value="1"/>
</dbReference>
<dbReference type="InterPro" id="IPR006029">
    <property type="entry name" value="Neurotrans-gated_channel_TM"/>
</dbReference>
<dbReference type="EMBL" id="JH816193">
    <property type="protein sequence ID" value="EKC38296.1"/>
    <property type="molecule type" value="Genomic_DNA"/>
</dbReference>
<sequence>MFRSILILETVFWIAKATPDFYTLEEYKDLTDDLLKGYSNKIRPIWNQGQSLPISVSLWVSSVNEVSAVDQRMSTTAYLYVTWIDESLWWNATETGIETMQFNQKDLWIPDIVLKNGFTAFQPLGGDFYYLYVESSGKVQWYPYMVLESKCEIDVTYFPFDRQMCNIIFKTWSYSRLEVNLTVDENEIGFFDFVSNSVWEVTSMDAWDDVTNMETDVTFSIYLRRKPYYFIMSLVIPVIFLGLLNPVVFIIPADAGEKMGYAVTIFLTFVVFLTIVSTSLPANSDSISIMSIYLVIKLLISALIIFISSLQLRLNHRKSSRKIPRFHASVVKCERRLRCIRNQIDTDDPDNYDKESKTADIEWSDVSSAVDFFAFWIINILDLSVTGIIFYLILSI</sequence>
<dbReference type="CDD" id="cd19051">
    <property type="entry name" value="LGIC_TM_cation"/>
    <property type="match status" value="1"/>
</dbReference>
<dbReference type="Pfam" id="PF02931">
    <property type="entry name" value="Neur_chan_LBD"/>
    <property type="match status" value="1"/>
</dbReference>
<keyword evidence="8" id="KW-0675">Receptor</keyword>
<dbReference type="CDD" id="cd18989">
    <property type="entry name" value="LGIC_ECD_cation"/>
    <property type="match status" value="1"/>
</dbReference>
<comment type="similarity">
    <text evidence="5">Belongs to the ligand-gated ion channel (TC 1.A.9) family.</text>
</comment>
<organism evidence="8">
    <name type="scientific">Magallana gigas</name>
    <name type="common">Pacific oyster</name>
    <name type="synonym">Crassostrea gigas</name>
    <dbReference type="NCBI Taxonomy" id="29159"/>
    <lineage>
        <taxon>Eukaryota</taxon>
        <taxon>Metazoa</taxon>
        <taxon>Spiralia</taxon>
        <taxon>Lophotrochozoa</taxon>
        <taxon>Mollusca</taxon>
        <taxon>Bivalvia</taxon>
        <taxon>Autobranchia</taxon>
        <taxon>Pteriomorphia</taxon>
        <taxon>Ostreida</taxon>
        <taxon>Ostreoidea</taxon>
        <taxon>Ostreidae</taxon>
        <taxon>Magallana</taxon>
    </lineage>
</organism>
<evidence type="ECO:0000259" key="7">
    <source>
        <dbReference type="Pfam" id="PF02932"/>
    </source>
</evidence>
<evidence type="ECO:0000259" key="6">
    <source>
        <dbReference type="Pfam" id="PF02931"/>
    </source>
</evidence>
<dbReference type="InterPro" id="IPR036734">
    <property type="entry name" value="Neur_chan_lig-bd_sf"/>
</dbReference>
<accession>K1RUD2</accession>
<dbReference type="Pfam" id="PF02932">
    <property type="entry name" value="Neur_chan_memb"/>
    <property type="match status" value="1"/>
</dbReference>
<dbReference type="AlphaFoldDB" id="K1RUD2"/>
<dbReference type="GO" id="GO:0016020">
    <property type="term" value="C:membrane"/>
    <property type="evidence" value="ECO:0007669"/>
    <property type="project" value="UniProtKB-SubCell"/>
</dbReference>
<dbReference type="FunFam" id="2.70.170.10:FF:000028">
    <property type="entry name" value="AcetylCholine Receptor"/>
    <property type="match status" value="1"/>
</dbReference>
<evidence type="ECO:0000256" key="5">
    <source>
        <dbReference type="RuleBase" id="RU000687"/>
    </source>
</evidence>
<dbReference type="PROSITE" id="PS00236">
    <property type="entry name" value="NEUROTR_ION_CHANNEL"/>
    <property type="match status" value="1"/>
</dbReference>
<dbReference type="Gene3D" id="2.70.170.10">
    <property type="entry name" value="Neurotransmitter-gated ion-channel ligand-binding domain"/>
    <property type="match status" value="1"/>
</dbReference>
<keyword evidence="5" id="KW-0406">Ion transport</keyword>
<dbReference type="HOGENOM" id="CLU_018074_0_1_1"/>
<feature type="transmembrane region" description="Helical" evidence="5">
    <location>
        <begin position="373"/>
        <end position="394"/>
    </location>
</feature>